<name>A0A0D0BEF5_9AGAR</name>
<keyword evidence="3" id="KW-1185">Reference proteome</keyword>
<evidence type="ECO:0008006" key="4">
    <source>
        <dbReference type="Google" id="ProtNLM"/>
    </source>
</evidence>
<protein>
    <recommendedName>
        <fullName evidence="4">F-box domain-containing protein</fullName>
    </recommendedName>
</protein>
<gene>
    <name evidence="2" type="ORF">GYMLUDRAFT_88531</name>
</gene>
<dbReference type="OrthoDB" id="10657252at2759"/>
<evidence type="ECO:0000313" key="3">
    <source>
        <dbReference type="Proteomes" id="UP000053593"/>
    </source>
</evidence>
<dbReference type="Proteomes" id="UP000053593">
    <property type="component" value="Unassembled WGS sequence"/>
</dbReference>
<evidence type="ECO:0000313" key="2">
    <source>
        <dbReference type="EMBL" id="KIK52976.1"/>
    </source>
</evidence>
<dbReference type="AlphaFoldDB" id="A0A0D0BEF5"/>
<dbReference type="HOGENOM" id="CLU_512934_0_0_1"/>
<dbReference type="EMBL" id="KN834835">
    <property type="protein sequence ID" value="KIK52976.1"/>
    <property type="molecule type" value="Genomic_DNA"/>
</dbReference>
<evidence type="ECO:0000256" key="1">
    <source>
        <dbReference type="SAM" id="MobiDB-lite"/>
    </source>
</evidence>
<organism evidence="2 3">
    <name type="scientific">Collybiopsis luxurians FD-317 M1</name>
    <dbReference type="NCBI Taxonomy" id="944289"/>
    <lineage>
        <taxon>Eukaryota</taxon>
        <taxon>Fungi</taxon>
        <taxon>Dikarya</taxon>
        <taxon>Basidiomycota</taxon>
        <taxon>Agaricomycotina</taxon>
        <taxon>Agaricomycetes</taxon>
        <taxon>Agaricomycetidae</taxon>
        <taxon>Agaricales</taxon>
        <taxon>Marasmiineae</taxon>
        <taxon>Omphalotaceae</taxon>
        <taxon>Collybiopsis</taxon>
        <taxon>Collybiopsis luxurians</taxon>
    </lineage>
</organism>
<feature type="region of interest" description="Disordered" evidence="1">
    <location>
        <begin position="1"/>
        <end position="20"/>
    </location>
</feature>
<reference evidence="2 3" key="1">
    <citation type="submission" date="2014-04" db="EMBL/GenBank/DDBJ databases">
        <title>Evolutionary Origins and Diversification of the Mycorrhizal Mutualists.</title>
        <authorList>
            <consortium name="DOE Joint Genome Institute"/>
            <consortium name="Mycorrhizal Genomics Consortium"/>
            <person name="Kohler A."/>
            <person name="Kuo A."/>
            <person name="Nagy L.G."/>
            <person name="Floudas D."/>
            <person name="Copeland A."/>
            <person name="Barry K.W."/>
            <person name="Cichocki N."/>
            <person name="Veneault-Fourrey C."/>
            <person name="LaButti K."/>
            <person name="Lindquist E.A."/>
            <person name="Lipzen A."/>
            <person name="Lundell T."/>
            <person name="Morin E."/>
            <person name="Murat C."/>
            <person name="Riley R."/>
            <person name="Ohm R."/>
            <person name="Sun H."/>
            <person name="Tunlid A."/>
            <person name="Henrissat B."/>
            <person name="Grigoriev I.V."/>
            <person name="Hibbett D.S."/>
            <person name="Martin F."/>
        </authorList>
    </citation>
    <scope>NUCLEOTIDE SEQUENCE [LARGE SCALE GENOMIC DNA]</scope>
    <source>
        <strain evidence="2 3">FD-317 M1</strain>
    </source>
</reference>
<sequence>MLSDHTRNQNSLHHPPIHHPPMPMSMIVPLFLPSSSSPSLSSPPGMPAHTIASAIQKLPTEILVSIFRLLIEAIESQVEDEDNWKWEPFSVVKTRTRSRTTLTKRVDKPSPDPSLSPLLQKALLTRISRAWHDIVLGTPCLWARLTVPWWCPANVLNELLFRSGGIMVELRMFGCEELGIPTTNTRKIYRVLSKHAHRFQTIRMDVTHEIMLDLSSGGMKFPVLEELRLRCTGDAKGPLLMRGEAVEIIGGGESSGLGVENCTLDAFNEAPRLVRAVLVDRKSVYHGKSYSSCVRLPWDQLRSLECIGRCLPRMQLLIGDENLDESIDFPRSYFTLPELSEYSFMPNSPDVLPSLESISDFSSLALPSLQSLILGQNAYIEAYYLIQRSVSVGARIREIRAKHAWIFRSCLLPILELVNNDLEDLYVTIDAHTKGGPLWSYISSLPLRLPRLRRLVVTMNDHTSMLPESFDEVAFLEMVKARNGSSAKMKKGEEVASLKVEMRKMPYFPLTVKSIEVDILAASPESSFEYR</sequence>
<accession>A0A0D0BEF5</accession>
<proteinExistence type="predicted"/>